<dbReference type="PANTHER" id="PTHR39450">
    <property type="entry name" value="MOLYBDOPTERIN OXIDOREDUCTASE, 4FE-4S CLUSTER-BINDING SUBUNIT"/>
    <property type="match status" value="1"/>
</dbReference>
<dbReference type="Gene3D" id="3.10.530.10">
    <property type="entry name" value="CPE0013-like"/>
    <property type="match status" value="1"/>
</dbReference>
<evidence type="ECO:0000313" key="2">
    <source>
        <dbReference type="Proteomes" id="UP000824070"/>
    </source>
</evidence>
<gene>
    <name evidence="1" type="ORF">IAC52_00680</name>
</gene>
<accession>A0A9D1LMX8</accession>
<dbReference type="InterPro" id="IPR036593">
    <property type="entry name" value="CPE0013-like_sf"/>
</dbReference>
<reference evidence="1" key="1">
    <citation type="submission" date="2020-10" db="EMBL/GenBank/DDBJ databases">
        <authorList>
            <person name="Gilroy R."/>
        </authorList>
    </citation>
    <scope>NUCLEOTIDE SEQUENCE</scope>
    <source>
        <strain evidence="1">ChiGjej1B1-22543</strain>
    </source>
</reference>
<dbReference type="Pfam" id="PF07892">
    <property type="entry name" value="DUF1667"/>
    <property type="match status" value="1"/>
</dbReference>
<proteinExistence type="predicted"/>
<dbReference type="InterPro" id="IPR012460">
    <property type="entry name" value="DUF1667"/>
</dbReference>
<protein>
    <submittedName>
        <fullName evidence="1">DUF1667 domain-containing protein</fullName>
    </submittedName>
</protein>
<organism evidence="1 2">
    <name type="scientific">Candidatus Alloenteromonas pullicola</name>
    <dbReference type="NCBI Taxonomy" id="2840784"/>
    <lineage>
        <taxon>Bacteria</taxon>
        <taxon>Bacillati</taxon>
        <taxon>Bacillota</taxon>
        <taxon>Bacillota incertae sedis</taxon>
        <taxon>Candidatus Alloenteromonas</taxon>
    </lineage>
</organism>
<dbReference type="AlphaFoldDB" id="A0A9D1LMX8"/>
<name>A0A9D1LMX8_9FIRM</name>
<comment type="caution">
    <text evidence="1">The sequence shown here is derived from an EMBL/GenBank/DDBJ whole genome shotgun (WGS) entry which is preliminary data.</text>
</comment>
<dbReference type="Proteomes" id="UP000824070">
    <property type="component" value="Unassembled WGS sequence"/>
</dbReference>
<sequence>MKEFTCIICPRGCRLKVDEELNVTGNSCPRGEAYGKQEAVDPRRTLTSTVRIEGAMFNVVPVKTASPIPKGKIAEAMRQIDSIKLQAPVYMGEPVCENLAGTGIDLVSTRDLEKVK</sequence>
<dbReference type="SUPFAM" id="SSF160148">
    <property type="entry name" value="CPE0013-like"/>
    <property type="match status" value="1"/>
</dbReference>
<dbReference type="EMBL" id="DVMV01000007">
    <property type="protein sequence ID" value="HIU44802.1"/>
    <property type="molecule type" value="Genomic_DNA"/>
</dbReference>
<evidence type="ECO:0000313" key="1">
    <source>
        <dbReference type="EMBL" id="HIU44802.1"/>
    </source>
</evidence>
<dbReference type="PANTHER" id="PTHR39450:SF1">
    <property type="entry name" value="DUF1667 DOMAIN-CONTAINING PROTEIN"/>
    <property type="match status" value="1"/>
</dbReference>
<reference evidence="1" key="2">
    <citation type="journal article" date="2021" name="PeerJ">
        <title>Extensive microbial diversity within the chicken gut microbiome revealed by metagenomics and culture.</title>
        <authorList>
            <person name="Gilroy R."/>
            <person name="Ravi A."/>
            <person name="Getino M."/>
            <person name="Pursley I."/>
            <person name="Horton D.L."/>
            <person name="Alikhan N.F."/>
            <person name="Baker D."/>
            <person name="Gharbi K."/>
            <person name="Hall N."/>
            <person name="Watson M."/>
            <person name="Adriaenssens E.M."/>
            <person name="Foster-Nyarko E."/>
            <person name="Jarju S."/>
            <person name="Secka A."/>
            <person name="Antonio M."/>
            <person name="Oren A."/>
            <person name="Chaudhuri R.R."/>
            <person name="La Ragione R."/>
            <person name="Hildebrand F."/>
            <person name="Pallen M.J."/>
        </authorList>
    </citation>
    <scope>NUCLEOTIDE SEQUENCE</scope>
    <source>
        <strain evidence="1">ChiGjej1B1-22543</strain>
    </source>
</reference>